<feature type="transmembrane region" description="Helical" evidence="1">
    <location>
        <begin position="14"/>
        <end position="39"/>
    </location>
</feature>
<dbReference type="EMBL" id="CYZV01000023">
    <property type="protein sequence ID" value="CUO39812.1"/>
    <property type="molecule type" value="Genomic_DNA"/>
</dbReference>
<dbReference type="RefSeq" id="WP_055276917.1">
    <property type="nucleotide sequence ID" value="NZ_CYYT01000020.1"/>
</dbReference>
<dbReference type="OrthoDB" id="9984617at2"/>
<keyword evidence="1" id="KW-0812">Transmembrane</keyword>
<keyword evidence="1" id="KW-1133">Transmembrane helix</keyword>
<evidence type="ECO:0008006" key="4">
    <source>
        <dbReference type="Google" id="ProtNLM"/>
    </source>
</evidence>
<accession>A0A174ENY9</accession>
<gene>
    <name evidence="2" type="ORF">ERS852470_02226</name>
</gene>
<reference evidence="2 3" key="1">
    <citation type="submission" date="2015-09" db="EMBL/GenBank/DDBJ databases">
        <authorList>
            <consortium name="Pathogen Informatics"/>
        </authorList>
    </citation>
    <scope>NUCLEOTIDE SEQUENCE [LARGE SCALE GENOMIC DNA]</scope>
    <source>
        <strain evidence="2 3">2789STDY5834855</strain>
    </source>
</reference>
<proteinExistence type="predicted"/>
<evidence type="ECO:0000256" key="1">
    <source>
        <dbReference type="SAM" id="Phobius"/>
    </source>
</evidence>
<name>A0A174ENY9_9CLOT</name>
<evidence type="ECO:0000313" key="2">
    <source>
        <dbReference type="EMBL" id="CUO39812.1"/>
    </source>
</evidence>
<keyword evidence="1" id="KW-0472">Membrane</keyword>
<feature type="transmembrane region" description="Helical" evidence="1">
    <location>
        <begin position="51"/>
        <end position="72"/>
    </location>
</feature>
<protein>
    <recommendedName>
        <fullName evidence="4">Conjugative transposon protein</fullName>
    </recommendedName>
</protein>
<evidence type="ECO:0000313" key="3">
    <source>
        <dbReference type="Proteomes" id="UP000095558"/>
    </source>
</evidence>
<dbReference type="Proteomes" id="UP000095558">
    <property type="component" value="Unassembled WGS sequence"/>
</dbReference>
<sequence>MDVVQQLANMGNEFIGWMQILGVVGAAIAFGVGGFQQIFGGAEGLRKAKPWYIGAGVGLIFILGASAIATFLESKITF</sequence>
<dbReference type="AlphaFoldDB" id="A0A174ENY9"/>
<organism evidence="2 3">
    <name type="scientific">Clostridium disporicum</name>
    <dbReference type="NCBI Taxonomy" id="84024"/>
    <lineage>
        <taxon>Bacteria</taxon>
        <taxon>Bacillati</taxon>
        <taxon>Bacillota</taxon>
        <taxon>Clostridia</taxon>
        <taxon>Eubacteriales</taxon>
        <taxon>Clostridiaceae</taxon>
        <taxon>Clostridium</taxon>
    </lineage>
</organism>